<evidence type="ECO:0000256" key="1">
    <source>
        <dbReference type="SAM" id="MobiDB-lite"/>
    </source>
</evidence>
<dbReference type="GO" id="GO:0050998">
    <property type="term" value="F:nitric-oxide synthase binding"/>
    <property type="evidence" value="ECO:0007669"/>
    <property type="project" value="TreeGrafter"/>
</dbReference>
<feature type="compositionally biased region" description="Polar residues" evidence="1">
    <location>
        <begin position="348"/>
        <end position="362"/>
    </location>
</feature>
<feature type="region of interest" description="Disordered" evidence="1">
    <location>
        <begin position="115"/>
        <end position="182"/>
    </location>
</feature>
<feature type="domain" description="PID" evidence="2">
    <location>
        <begin position="45"/>
        <end position="107"/>
    </location>
</feature>
<gene>
    <name evidence="3" type="ORF">DGYR_LOCUS10611</name>
</gene>
<name>A0A7I8W2Y0_9ANNE</name>
<dbReference type="EMBL" id="CAJFCJ010000019">
    <property type="protein sequence ID" value="CAD5122861.1"/>
    <property type="molecule type" value="Genomic_DNA"/>
</dbReference>
<evidence type="ECO:0000313" key="3">
    <source>
        <dbReference type="EMBL" id="CAD5122861.1"/>
    </source>
</evidence>
<dbReference type="InterPro" id="IPR051133">
    <property type="entry name" value="Adapter_Engulfment-Domain"/>
</dbReference>
<feature type="region of interest" description="Disordered" evidence="1">
    <location>
        <begin position="393"/>
        <end position="459"/>
    </location>
</feature>
<dbReference type="Proteomes" id="UP000549394">
    <property type="component" value="Unassembled WGS sequence"/>
</dbReference>
<feature type="compositionally biased region" description="Polar residues" evidence="1">
    <location>
        <begin position="395"/>
        <end position="407"/>
    </location>
</feature>
<evidence type="ECO:0000313" key="4">
    <source>
        <dbReference type="Proteomes" id="UP000549394"/>
    </source>
</evidence>
<dbReference type="InterPro" id="IPR006020">
    <property type="entry name" value="PTB/PI_dom"/>
</dbReference>
<protein>
    <submittedName>
        <fullName evidence="3">DgyrCDS11264</fullName>
    </submittedName>
</protein>
<evidence type="ECO:0000259" key="2">
    <source>
        <dbReference type="PROSITE" id="PS01179"/>
    </source>
</evidence>
<dbReference type="OrthoDB" id="10030336at2759"/>
<reference evidence="3 4" key="1">
    <citation type="submission" date="2020-08" db="EMBL/GenBank/DDBJ databases">
        <authorList>
            <person name="Hejnol A."/>
        </authorList>
    </citation>
    <scope>NUCLEOTIDE SEQUENCE [LARGE SCALE GENOMIC DNA]</scope>
</reference>
<comment type="caution">
    <text evidence="3">The sequence shown here is derived from an EMBL/GenBank/DDBJ whole genome shotgun (WGS) entry which is preliminary data.</text>
</comment>
<dbReference type="PROSITE" id="PS01179">
    <property type="entry name" value="PID"/>
    <property type="match status" value="1"/>
</dbReference>
<dbReference type="AlphaFoldDB" id="A0A7I8W2Y0"/>
<organism evidence="3 4">
    <name type="scientific">Dimorphilus gyrociliatus</name>
    <dbReference type="NCBI Taxonomy" id="2664684"/>
    <lineage>
        <taxon>Eukaryota</taxon>
        <taxon>Metazoa</taxon>
        <taxon>Spiralia</taxon>
        <taxon>Lophotrochozoa</taxon>
        <taxon>Annelida</taxon>
        <taxon>Polychaeta</taxon>
        <taxon>Polychaeta incertae sedis</taxon>
        <taxon>Dinophilidae</taxon>
        <taxon>Dimorphilus</taxon>
    </lineage>
</organism>
<feature type="compositionally biased region" description="Polar residues" evidence="1">
    <location>
        <begin position="139"/>
        <end position="148"/>
    </location>
</feature>
<keyword evidence="4" id="KW-1185">Reference proteome</keyword>
<feature type="compositionally biased region" description="Basic and acidic residues" evidence="1">
    <location>
        <begin position="115"/>
        <end position="125"/>
    </location>
</feature>
<dbReference type="Gene3D" id="2.30.29.30">
    <property type="entry name" value="Pleckstrin-homology domain (PH domain)/Phosphotyrosine-binding domain (PTB)"/>
    <property type="match status" value="1"/>
</dbReference>
<proteinExistence type="predicted"/>
<dbReference type="Pfam" id="PF00640">
    <property type="entry name" value="PID"/>
    <property type="match status" value="1"/>
</dbReference>
<feature type="compositionally biased region" description="Polar residues" evidence="1">
    <location>
        <begin position="172"/>
        <end position="181"/>
    </location>
</feature>
<dbReference type="PANTHER" id="PTHR11232">
    <property type="entry name" value="PHOSPHOTYROSINE INTERACTION DOMAIN-CONTAINING FAMILY MEMBER"/>
    <property type="match status" value="1"/>
</dbReference>
<dbReference type="SMART" id="SM00462">
    <property type="entry name" value="PTB"/>
    <property type="match status" value="1"/>
</dbReference>
<dbReference type="SUPFAM" id="SSF50729">
    <property type="entry name" value="PH domain-like"/>
    <property type="match status" value="1"/>
</dbReference>
<dbReference type="PANTHER" id="PTHR11232:SF17">
    <property type="entry name" value="CAPON-LIKE PROTEIN"/>
    <property type="match status" value="1"/>
</dbReference>
<accession>A0A7I8W2Y0</accession>
<feature type="region of interest" description="Disordered" evidence="1">
    <location>
        <begin position="348"/>
        <end position="376"/>
    </location>
</feature>
<sequence>MYEFKAKAIKKRKVTFTVSTEGVRVILRKKMKKQYWGWDEQRLCIMHNPIYRIFYVSHDSQDLKIFSYIARDGATNVFKCNVFKAYKKAEAMRIVRTVGQAFEVCHKLTVAQQAKTEKANDADSEKTDDEEVEEKQTKSNRVPRSVSSPAAIKIEEKSSSSIGSTPLRCSKHSTSNKNTPCHLSAPEAAAKAHTILTNMTKKEPSLGTISSPTSADLVPLSSYHQLQLLQQQFEQQVQHTEIAVAQSNLLKEQLNAESKARSEAQARTHQLLLQNRELLCHINALVGRLKQLEAYLPADCVEALSPSTNNSSNLNLLSPVTPDRTTPMSEEVIMPTTWPHDIEDTTIQNSLLDKSARNSDISPDSGHRDMSSSEFSEISPVLDVENNICCHKTDANGNVSTPPTTLNIPKPLAPPPKIPSRRGERQTRISNNSASQKVLAHSSSEDDNTENSEDSGVRVKHRLSNLATLSFEEFDALTSPQEK</sequence>
<dbReference type="InterPro" id="IPR011993">
    <property type="entry name" value="PH-like_dom_sf"/>
</dbReference>